<protein>
    <recommendedName>
        <fullName evidence="9">C4-dicarboxylate transporter/malic acid transport protein</fullName>
    </recommendedName>
</protein>
<feature type="compositionally biased region" description="Basic and acidic residues" evidence="5">
    <location>
        <begin position="33"/>
        <end position="42"/>
    </location>
</feature>
<feature type="transmembrane region" description="Helical" evidence="6">
    <location>
        <begin position="198"/>
        <end position="218"/>
    </location>
</feature>
<dbReference type="CDD" id="cd09317">
    <property type="entry name" value="TDT_Mae1_like"/>
    <property type="match status" value="1"/>
</dbReference>
<dbReference type="Gene3D" id="1.50.10.150">
    <property type="entry name" value="Voltage-dependent anion channel"/>
    <property type="match status" value="1"/>
</dbReference>
<dbReference type="GO" id="GO:0016020">
    <property type="term" value="C:membrane"/>
    <property type="evidence" value="ECO:0007669"/>
    <property type="project" value="UniProtKB-SubCell"/>
</dbReference>
<evidence type="ECO:0000313" key="8">
    <source>
        <dbReference type="Proteomes" id="UP000799757"/>
    </source>
</evidence>
<name>A0A6A6XA78_9PLEO</name>
<dbReference type="InterPro" id="IPR030185">
    <property type="entry name" value="Mae1"/>
</dbReference>
<evidence type="ECO:0008006" key="9">
    <source>
        <dbReference type="Google" id="ProtNLM"/>
    </source>
</evidence>
<accession>A0A6A6XA78</accession>
<keyword evidence="4 6" id="KW-0472">Membrane</keyword>
<evidence type="ECO:0000256" key="2">
    <source>
        <dbReference type="ARBA" id="ARBA00022692"/>
    </source>
</evidence>
<evidence type="ECO:0000313" key="7">
    <source>
        <dbReference type="EMBL" id="KAF2793332.1"/>
    </source>
</evidence>
<evidence type="ECO:0000256" key="4">
    <source>
        <dbReference type="ARBA" id="ARBA00023136"/>
    </source>
</evidence>
<sequence length="414" mass="46243">MPSSVDDNRNRAVRDGSQSNDSVRDASTSGHIQDAERNDGKNANHRVGLRERIKHLTWAWFTCTMSTGGLAIVLAETPHRFEGLYTIGVIIFIFNVVLFLLLSSLMATRMIIEPQHFFKAFWHHPESFFFASFWLSIAVLIGNMQEYGVTLGGHQRTWLISTIRVLYWMYAGVSLANSIQQYWMFIHRRPAKPALMTPAWFLPGYSAMLTGTIASMIASSQPPANRMSIIVSGCAYQGFGWLISCVFIAIYVIHLMENGLPNPDLRPAMFIPVGSAAFTIIALIGQAKAIPRDYGYFASHPTAADTLQTMALFVGIFLWIFAFWLFSIALLAVLGGTLRMGFTLSWWAFVFPNVGFTVATIELGKELESEGILWVGTAMTICVVLIWLICAVACVKAVVTKRIMWPGRDEDKDM</sequence>
<feature type="transmembrane region" description="Helical" evidence="6">
    <location>
        <begin position="373"/>
        <end position="399"/>
    </location>
</feature>
<feature type="compositionally biased region" description="Basic and acidic residues" evidence="5">
    <location>
        <begin position="1"/>
        <end position="14"/>
    </location>
</feature>
<feature type="transmembrane region" description="Helical" evidence="6">
    <location>
        <begin position="165"/>
        <end position="186"/>
    </location>
</feature>
<evidence type="ECO:0000256" key="6">
    <source>
        <dbReference type="SAM" id="Phobius"/>
    </source>
</evidence>
<feature type="transmembrane region" description="Helical" evidence="6">
    <location>
        <begin position="268"/>
        <end position="290"/>
    </location>
</feature>
<reference evidence="7" key="1">
    <citation type="journal article" date="2020" name="Stud. Mycol.">
        <title>101 Dothideomycetes genomes: a test case for predicting lifestyles and emergence of pathogens.</title>
        <authorList>
            <person name="Haridas S."/>
            <person name="Albert R."/>
            <person name="Binder M."/>
            <person name="Bloem J."/>
            <person name="Labutti K."/>
            <person name="Salamov A."/>
            <person name="Andreopoulos B."/>
            <person name="Baker S."/>
            <person name="Barry K."/>
            <person name="Bills G."/>
            <person name="Bluhm B."/>
            <person name="Cannon C."/>
            <person name="Castanera R."/>
            <person name="Culley D."/>
            <person name="Daum C."/>
            <person name="Ezra D."/>
            <person name="Gonzalez J."/>
            <person name="Henrissat B."/>
            <person name="Kuo A."/>
            <person name="Liang C."/>
            <person name="Lipzen A."/>
            <person name="Lutzoni F."/>
            <person name="Magnuson J."/>
            <person name="Mondo S."/>
            <person name="Nolan M."/>
            <person name="Ohm R."/>
            <person name="Pangilinan J."/>
            <person name="Park H.-J."/>
            <person name="Ramirez L."/>
            <person name="Alfaro M."/>
            <person name="Sun H."/>
            <person name="Tritt A."/>
            <person name="Yoshinaga Y."/>
            <person name="Zwiers L.-H."/>
            <person name="Turgeon B."/>
            <person name="Goodwin S."/>
            <person name="Spatafora J."/>
            <person name="Crous P."/>
            <person name="Grigoriev I."/>
        </authorList>
    </citation>
    <scope>NUCLEOTIDE SEQUENCE</scope>
    <source>
        <strain evidence="7">CBS 109.77</strain>
    </source>
</reference>
<gene>
    <name evidence="7" type="ORF">K505DRAFT_375407</name>
</gene>
<dbReference type="PANTHER" id="PTHR31162">
    <property type="entry name" value="MALIC ACID TRANSPORT PROTEIN-RELATED"/>
    <property type="match status" value="1"/>
</dbReference>
<dbReference type="AlphaFoldDB" id="A0A6A6XA78"/>
<keyword evidence="8" id="KW-1185">Reference proteome</keyword>
<evidence type="ECO:0000256" key="5">
    <source>
        <dbReference type="SAM" id="MobiDB-lite"/>
    </source>
</evidence>
<feature type="transmembrane region" description="Helical" evidence="6">
    <location>
        <begin position="310"/>
        <end position="334"/>
    </location>
</feature>
<dbReference type="Pfam" id="PF03595">
    <property type="entry name" value="SLAC1"/>
    <property type="match status" value="1"/>
</dbReference>
<comment type="subcellular location">
    <subcellularLocation>
        <location evidence="1">Membrane</location>
        <topology evidence="1">Multi-pass membrane protein</topology>
    </subcellularLocation>
</comment>
<proteinExistence type="predicted"/>
<dbReference type="Proteomes" id="UP000799757">
    <property type="component" value="Unassembled WGS sequence"/>
</dbReference>
<evidence type="ECO:0000256" key="1">
    <source>
        <dbReference type="ARBA" id="ARBA00004141"/>
    </source>
</evidence>
<dbReference type="InterPro" id="IPR004695">
    <property type="entry name" value="SLAC1/Mae1/Ssu1/TehA"/>
</dbReference>
<dbReference type="OrthoDB" id="2901184at2759"/>
<dbReference type="PANTHER" id="PTHR31162:SF0">
    <property type="entry name" value="MALIC ACID TRANSPORT PROTEIN"/>
    <property type="match status" value="1"/>
</dbReference>
<feature type="transmembrane region" description="Helical" evidence="6">
    <location>
        <begin position="56"/>
        <end position="75"/>
    </location>
</feature>
<feature type="region of interest" description="Disordered" evidence="5">
    <location>
        <begin position="1"/>
        <end position="43"/>
    </location>
</feature>
<feature type="transmembrane region" description="Helical" evidence="6">
    <location>
        <begin position="341"/>
        <end position="361"/>
    </location>
</feature>
<dbReference type="GO" id="GO:0015140">
    <property type="term" value="F:malate transmembrane transporter activity"/>
    <property type="evidence" value="ECO:0007669"/>
    <property type="project" value="InterPro"/>
</dbReference>
<keyword evidence="3 6" id="KW-1133">Transmembrane helix</keyword>
<organism evidence="7 8">
    <name type="scientific">Melanomma pulvis-pyrius CBS 109.77</name>
    <dbReference type="NCBI Taxonomy" id="1314802"/>
    <lineage>
        <taxon>Eukaryota</taxon>
        <taxon>Fungi</taxon>
        <taxon>Dikarya</taxon>
        <taxon>Ascomycota</taxon>
        <taxon>Pezizomycotina</taxon>
        <taxon>Dothideomycetes</taxon>
        <taxon>Pleosporomycetidae</taxon>
        <taxon>Pleosporales</taxon>
        <taxon>Melanommataceae</taxon>
        <taxon>Melanomma</taxon>
    </lineage>
</organism>
<dbReference type="InterPro" id="IPR038665">
    <property type="entry name" value="Voltage-dep_anion_channel_sf"/>
</dbReference>
<feature type="transmembrane region" description="Helical" evidence="6">
    <location>
        <begin position="128"/>
        <end position="145"/>
    </location>
</feature>
<feature type="transmembrane region" description="Helical" evidence="6">
    <location>
        <begin position="238"/>
        <end position="256"/>
    </location>
</feature>
<dbReference type="EMBL" id="MU001932">
    <property type="protein sequence ID" value="KAF2793332.1"/>
    <property type="molecule type" value="Genomic_DNA"/>
</dbReference>
<evidence type="ECO:0000256" key="3">
    <source>
        <dbReference type="ARBA" id="ARBA00022989"/>
    </source>
</evidence>
<keyword evidence="2 6" id="KW-0812">Transmembrane</keyword>
<feature type="compositionally biased region" description="Polar residues" evidence="5">
    <location>
        <begin position="16"/>
        <end position="31"/>
    </location>
</feature>
<feature type="transmembrane region" description="Helical" evidence="6">
    <location>
        <begin position="87"/>
        <end position="107"/>
    </location>
</feature>